<dbReference type="GO" id="GO:0015099">
    <property type="term" value="F:nickel cation transmembrane transporter activity"/>
    <property type="evidence" value="ECO:0007669"/>
    <property type="project" value="InterPro"/>
</dbReference>
<sequence length="513" mass="52283">MRRVLLLLCAVAAAALLWPGAAHAHPLGNFSVNQLGALTLHPDRVTVAYVADLAELPTVQFQPSCTAVAAAFHVTVHGRAAGWTVDREAFTYGEGAAGLRTSRLECDLSAPADLSAPSTVEVANDFAADRTGWRELTATADGVHLVDPPLPASSRSDGLRAYPDDLLTSPPSVRTATLRVAPGGSTTTAGPVAGPPAAPPSVVPSVLPGWAGRAELTLRGWVARRELTPWVGLLAVLLALTLGAAHAALPGHGKTVMAAYLAGRQGRPRDALTVGATVTLTHTGGVLLLGLLLTTAAGLAGETVLGWLGVTSGVLVAAIGVSMLLSRRGATAHGHSHAPHPHGPDAHAHGPHPHGPDAHAPGPHPHGPGSHSHGPHGDHDHTADHTHDDHGHHHAHGHGHAHDHGHGGGRPSRLAVVGMGVAGGLVPSPSALVVLLGAVALGRTWFGVLLVLAYGAGMAATLTAAGLLLIKVRDRWPARLWLSARLTRLAPTGTAALVLLVGSALAVRSLSTL</sequence>
<feature type="signal peptide" evidence="15">
    <location>
        <begin position="1"/>
        <end position="24"/>
    </location>
</feature>
<evidence type="ECO:0000256" key="11">
    <source>
        <dbReference type="ARBA" id="ARBA00023136"/>
    </source>
</evidence>
<feature type="transmembrane region" description="Helical" evidence="14">
    <location>
        <begin position="445"/>
        <end position="469"/>
    </location>
</feature>
<evidence type="ECO:0000256" key="7">
    <source>
        <dbReference type="ARBA" id="ARBA00022692"/>
    </source>
</evidence>
<dbReference type="Proteomes" id="UP001058003">
    <property type="component" value="Chromosome"/>
</dbReference>
<protein>
    <recommendedName>
        <fullName evidence="18">High-affinity nickel-transporter</fullName>
    </recommendedName>
</protein>
<proteinExistence type="predicted"/>
<keyword evidence="5" id="KW-1003">Cell membrane</keyword>
<comment type="function">
    <text evidence="1">Efflux system for nickel and cobalt.</text>
</comment>
<dbReference type="InterPro" id="IPR011541">
    <property type="entry name" value="Ni/Co_transpt_high_affinity"/>
</dbReference>
<name>A0A9Q9IDP9_9ACTN</name>
<dbReference type="InterPro" id="IPR051224">
    <property type="entry name" value="NiCoT_RcnA"/>
</dbReference>
<keyword evidence="17" id="KW-1185">Reference proteome</keyword>
<feature type="region of interest" description="Disordered" evidence="13">
    <location>
        <begin position="330"/>
        <end position="412"/>
    </location>
</feature>
<dbReference type="Pfam" id="PF03824">
    <property type="entry name" value="NicO"/>
    <property type="match status" value="1"/>
</dbReference>
<keyword evidence="3" id="KW-0171">Cobalt transport</keyword>
<comment type="subcellular location">
    <subcellularLocation>
        <location evidence="2">Cell membrane</location>
        <topology evidence="2">Multi-pass membrane protein</topology>
    </subcellularLocation>
</comment>
<keyword evidence="6" id="KW-0533">Nickel</keyword>
<keyword evidence="7 14" id="KW-0812">Transmembrane</keyword>
<dbReference type="GO" id="GO:0006824">
    <property type="term" value="P:cobalt ion transport"/>
    <property type="evidence" value="ECO:0007669"/>
    <property type="project" value="UniProtKB-KW"/>
</dbReference>
<evidence type="ECO:0000256" key="15">
    <source>
        <dbReference type="SAM" id="SignalP"/>
    </source>
</evidence>
<feature type="transmembrane region" description="Helical" evidence="14">
    <location>
        <begin position="270"/>
        <end position="292"/>
    </location>
</feature>
<evidence type="ECO:0000256" key="10">
    <source>
        <dbReference type="ARBA" id="ARBA00023112"/>
    </source>
</evidence>
<feature type="chain" id="PRO_5040375963" description="High-affinity nickel-transporter" evidence="15">
    <location>
        <begin position="25"/>
        <end position="513"/>
    </location>
</feature>
<gene>
    <name evidence="16" type="ORF">Daura_36480</name>
</gene>
<reference evidence="16" key="1">
    <citation type="submission" date="2021-04" db="EMBL/GenBank/DDBJ databases">
        <title>Dactylosporangium aurantiacum NRRL B-8018 full assembly.</title>
        <authorList>
            <person name="Hartkoorn R.C."/>
            <person name="Beaudoing E."/>
            <person name="Hot D."/>
        </authorList>
    </citation>
    <scope>NUCLEOTIDE SEQUENCE</scope>
    <source>
        <strain evidence="16">NRRL B-8018</strain>
    </source>
</reference>
<dbReference type="GO" id="GO:0046583">
    <property type="term" value="F:monoatomic cation efflux transmembrane transporter activity"/>
    <property type="evidence" value="ECO:0007669"/>
    <property type="project" value="TreeGrafter"/>
</dbReference>
<evidence type="ECO:0008006" key="18">
    <source>
        <dbReference type="Google" id="ProtNLM"/>
    </source>
</evidence>
<dbReference type="KEGG" id="daur:Daura_36480"/>
<evidence type="ECO:0000256" key="12">
    <source>
        <dbReference type="ARBA" id="ARBA00023285"/>
    </source>
</evidence>
<keyword evidence="9" id="KW-0406">Ion transport</keyword>
<accession>A0A9Q9IDP9</accession>
<evidence type="ECO:0000256" key="5">
    <source>
        <dbReference type="ARBA" id="ARBA00022475"/>
    </source>
</evidence>
<dbReference type="EMBL" id="CP073767">
    <property type="protein sequence ID" value="UWZ52147.1"/>
    <property type="molecule type" value="Genomic_DNA"/>
</dbReference>
<feature type="transmembrane region" description="Helical" evidence="14">
    <location>
        <begin position="304"/>
        <end position="325"/>
    </location>
</feature>
<dbReference type="GO" id="GO:0032025">
    <property type="term" value="P:response to cobalt ion"/>
    <property type="evidence" value="ECO:0007669"/>
    <property type="project" value="TreeGrafter"/>
</dbReference>
<dbReference type="GO" id="GO:0010045">
    <property type="term" value="P:response to nickel cation"/>
    <property type="evidence" value="ECO:0007669"/>
    <property type="project" value="TreeGrafter"/>
</dbReference>
<evidence type="ECO:0000313" key="17">
    <source>
        <dbReference type="Proteomes" id="UP001058003"/>
    </source>
</evidence>
<keyword evidence="12" id="KW-0170">Cobalt</keyword>
<evidence type="ECO:0000256" key="4">
    <source>
        <dbReference type="ARBA" id="ARBA00022448"/>
    </source>
</evidence>
<dbReference type="RefSeq" id="WP_033367534.1">
    <property type="nucleotide sequence ID" value="NZ_CP073767.1"/>
</dbReference>
<feature type="transmembrane region" description="Helical" evidence="14">
    <location>
        <begin position="489"/>
        <end position="507"/>
    </location>
</feature>
<dbReference type="PANTHER" id="PTHR40659">
    <property type="entry name" value="NICKEL/COBALT EFFLUX SYSTEM RCNA"/>
    <property type="match status" value="1"/>
</dbReference>
<dbReference type="PANTHER" id="PTHR40659:SF1">
    <property type="entry name" value="NICKEL_COBALT EFFLUX SYSTEM RCNA"/>
    <property type="match status" value="1"/>
</dbReference>
<evidence type="ECO:0000256" key="14">
    <source>
        <dbReference type="SAM" id="Phobius"/>
    </source>
</evidence>
<evidence type="ECO:0000256" key="3">
    <source>
        <dbReference type="ARBA" id="ARBA00022426"/>
    </source>
</evidence>
<feature type="compositionally biased region" description="Basic and acidic residues" evidence="13">
    <location>
        <begin position="375"/>
        <end position="391"/>
    </location>
</feature>
<evidence type="ECO:0000256" key="2">
    <source>
        <dbReference type="ARBA" id="ARBA00004651"/>
    </source>
</evidence>
<keyword evidence="11 14" id="KW-0472">Membrane</keyword>
<keyword evidence="10" id="KW-0921">Nickel transport</keyword>
<dbReference type="OrthoDB" id="271709at2"/>
<keyword evidence="15" id="KW-0732">Signal</keyword>
<evidence type="ECO:0000256" key="6">
    <source>
        <dbReference type="ARBA" id="ARBA00022596"/>
    </source>
</evidence>
<evidence type="ECO:0000313" key="16">
    <source>
        <dbReference type="EMBL" id="UWZ52147.1"/>
    </source>
</evidence>
<feature type="transmembrane region" description="Helical" evidence="14">
    <location>
        <begin position="227"/>
        <end position="249"/>
    </location>
</feature>
<feature type="transmembrane region" description="Helical" evidence="14">
    <location>
        <begin position="414"/>
        <end position="439"/>
    </location>
</feature>
<evidence type="ECO:0000256" key="8">
    <source>
        <dbReference type="ARBA" id="ARBA00022989"/>
    </source>
</evidence>
<evidence type="ECO:0000256" key="1">
    <source>
        <dbReference type="ARBA" id="ARBA00002510"/>
    </source>
</evidence>
<dbReference type="AlphaFoldDB" id="A0A9Q9IDP9"/>
<evidence type="ECO:0000256" key="9">
    <source>
        <dbReference type="ARBA" id="ARBA00023065"/>
    </source>
</evidence>
<organism evidence="16 17">
    <name type="scientific">Dactylosporangium aurantiacum</name>
    <dbReference type="NCBI Taxonomy" id="35754"/>
    <lineage>
        <taxon>Bacteria</taxon>
        <taxon>Bacillati</taxon>
        <taxon>Actinomycetota</taxon>
        <taxon>Actinomycetes</taxon>
        <taxon>Micromonosporales</taxon>
        <taxon>Micromonosporaceae</taxon>
        <taxon>Dactylosporangium</taxon>
    </lineage>
</organism>
<keyword evidence="4" id="KW-0813">Transport</keyword>
<keyword evidence="8 14" id="KW-1133">Transmembrane helix</keyword>
<evidence type="ECO:0000256" key="13">
    <source>
        <dbReference type="SAM" id="MobiDB-lite"/>
    </source>
</evidence>
<dbReference type="GO" id="GO:0005886">
    <property type="term" value="C:plasma membrane"/>
    <property type="evidence" value="ECO:0007669"/>
    <property type="project" value="UniProtKB-SubCell"/>
</dbReference>